<evidence type="ECO:0000313" key="4">
    <source>
        <dbReference type="Proteomes" id="UP001235849"/>
    </source>
</evidence>
<dbReference type="SUPFAM" id="SSF52540">
    <property type="entry name" value="P-loop containing nucleoside triphosphate hydrolases"/>
    <property type="match status" value="1"/>
</dbReference>
<evidence type="ECO:0000259" key="2">
    <source>
        <dbReference type="PROSITE" id="PS51194"/>
    </source>
</evidence>
<evidence type="ECO:0000313" key="3">
    <source>
        <dbReference type="EMBL" id="MDJ1174707.1"/>
    </source>
</evidence>
<feature type="domain" description="Helicase C-terminal" evidence="2">
    <location>
        <begin position="228"/>
        <end position="374"/>
    </location>
</feature>
<dbReference type="InterPro" id="IPR001650">
    <property type="entry name" value="Helicase_C-like"/>
</dbReference>
<dbReference type="SMART" id="SM00382">
    <property type="entry name" value="AAA"/>
    <property type="match status" value="1"/>
</dbReference>
<dbReference type="SMART" id="SM00487">
    <property type="entry name" value="DEXDc"/>
    <property type="match status" value="1"/>
</dbReference>
<dbReference type="PANTHER" id="PTHR47396">
    <property type="entry name" value="TYPE I RESTRICTION ENZYME ECOKI R PROTEIN"/>
    <property type="match status" value="1"/>
</dbReference>
<gene>
    <name evidence="3" type="ORF">PMG25_11440</name>
</gene>
<dbReference type="InterPro" id="IPR050742">
    <property type="entry name" value="Helicase_Restrict-Modif_Enz"/>
</dbReference>
<dbReference type="InterPro" id="IPR014001">
    <property type="entry name" value="Helicase_ATP-bd"/>
</dbReference>
<dbReference type="PANTHER" id="PTHR47396:SF1">
    <property type="entry name" value="ATP-DEPENDENT HELICASE IRC3-RELATED"/>
    <property type="match status" value="1"/>
</dbReference>
<dbReference type="Pfam" id="PF04851">
    <property type="entry name" value="ResIII"/>
    <property type="match status" value="1"/>
</dbReference>
<keyword evidence="3" id="KW-0347">Helicase</keyword>
<dbReference type="InterPro" id="IPR003593">
    <property type="entry name" value="AAA+_ATPase"/>
</dbReference>
<protein>
    <submittedName>
        <fullName evidence="3">DEAD/DEAH box helicase</fullName>
    </submittedName>
</protein>
<keyword evidence="3" id="KW-0067">ATP-binding</keyword>
<feature type="domain" description="Helicase ATP-binding" evidence="1">
    <location>
        <begin position="16"/>
        <end position="170"/>
    </location>
</feature>
<keyword evidence="3" id="KW-0547">Nucleotide-binding</keyword>
<comment type="caution">
    <text evidence="3">The sequence shown here is derived from an EMBL/GenBank/DDBJ whole genome shotgun (WGS) entry which is preliminary data.</text>
</comment>
<dbReference type="SMART" id="SM00490">
    <property type="entry name" value="HELICc"/>
    <property type="match status" value="1"/>
</dbReference>
<keyword evidence="4" id="KW-1185">Reference proteome</keyword>
<organism evidence="3 4">
    <name type="scientific">Roseofilum capinflatum BLCC-M114</name>
    <dbReference type="NCBI Taxonomy" id="3022440"/>
    <lineage>
        <taxon>Bacteria</taxon>
        <taxon>Bacillati</taxon>
        <taxon>Cyanobacteriota</taxon>
        <taxon>Cyanophyceae</taxon>
        <taxon>Desertifilales</taxon>
        <taxon>Desertifilaceae</taxon>
        <taxon>Roseofilum</taxon>
        <taxon>Roseofilum capinflatum</taxon>
    </lineage>
</organism>
<dbReference type="EMBL" id="JAQOSO010000061">
    <property type="protein sequence ID" value="MDJ1174707.1"/>
    <property type="molecule type" value="Genomic_DNA"/>
</dbReference>
<dbReference type="Proteomes" id="UP001235849">
    <property type="component" value="Unassembled WGS sequence"/>
</dbReference>
<dbReference type="InterPro" id="IPR006935">
    <property type="entry name" value="Helicase/UvrB_N"/>
</dbReference>
<dbReference type="InterPro" id="IPR027417">
    <property type="entry name" value="P-loop_NTPase"/>
</dbReference>
<dbReference type="PROSITE" id="PS51194">
    <property type="entry name" value="HELICASE_CTER"/>
    <property type="match status" value="1"/>
</dbReference>
<dbReference type="GO" id="GO:0004386">
    <property type="term" value="F:helicase activity"/>
    <property type="evidence" value="ECO:0007669"/>
    <property type="project" value="UniProtKB-KW"/>
</dbReference>
<proteinExistence type="predicted"/>
<dbReference type="Pfam" id="PF00271">
    <property type="entry name" value="Helicase_C"/>
    <property type="match status" value="1"/>
</dbReference>
<keyword evidence="3" id="KW-0378">Hydrolase</keyword>
<sequence length="517" mass="58430">MKLRPFQIEALRNVYSAIKDKHNRILLVAPTGAGKTVIAAQLIQHAYERKISIMFIVHLDILVPQTASKLLAFGLNENEIGYIKNGYPERKDALIQIASVQTLARRRWWREQLPRVVVFDEAHETTFSSVGDSIVNELATETTRIIGLTATPYRLSKRQGMGQYYDKLIQAELPYRLQEQGFLAKMRYFGLPQPEAIASIPIRAGDFQSEGSERAMVSPEVISNTVTEWQRLTESVEKRSTIAFCVSVKHARALADAFNEAGYRADMVCGETHKDERKRLYSALDEGDLDVLTSVNVISIGFDLPSIRFGLLARPTKSKAVHFQQIGRVMRPSPGKEYGTIIDTCGNLDRHGYPEAIRRYYLDHPKDGEPGDAPIKACEACGNIDHISAKVCSACGHPYPIAEKETKSETLREKDPFSKDKDRFQKMLRTAYRKFDKSPSACGIEFYKKYGFFPRQEWKLNAVFDTVTEDNLFAYQSYLLCTMLNPKPSDLTFELVTAFGAGYYEKIKEAVDYPAVG</sequence>
<accession>A0ABT7B6A4</accession>
<reference evidence="3 4" key="1">
    <citation type="submission" date="2023-01" db="EMBL/GenBank/DDBJ databases">
        <title>Novel diversity within Roseofilum (Cyanobacteria; Desertifilaceae) from marine benthic mats with descriptions of four novel species.</title>
        <authorList>
            <person name="Wang Y."/>
            <person name="Berthold D.E."/>
            <person name="Hu J."/>
            <person name="Lefler F.W."/>
            <person name="Laughinghouse H.D. IV."/>
        </authorList>
    </citation>
    <scope>NUCLEOTIDE SEQUENCE [LARGE SCALE GENOMIC DNA]</scope>
    <source>
        <strain evidence="3 4">BLCC-M114</strain>
    </source>
</reference>
<evidence type="ECO:0000259" key="1">
    <source>
        <dbReference type="PROSITE" id="PS51192"/>
    </source>
</evidence>
<dbReference type="RefSeq" id="WP_283767026.1">
    <property type="nucleotide sequence ID" value="NZ_JAQOSO010000061.1"/>
</dbReference>
<name>A0ABT7B6A4_9CYAN</name>
<dbReference type="Gene3D" id="3.40.50.300">
    <property type="entry name" value="P-loop containing nucleotide triphosphate hydrolases"/>
    <property type="match status" value="2"/>
</dbReference>
<dbReference type="PROSITE" id="PS51192">
    <property type="entry name" value="HELICASE_ATP_BIND_1"/>
    <property type="match status" value="1"/>
</dbReference>